<dbReference type="SUPFAM" id="SSF52058">
    <property type="entry name" value="L domain-like"/>
    <property type="match status" value="2"/>
</dbReference>
<dbReference type="InterPro" id="IPR032675">
    <property type="entry name" value="LRR_dom_sf"/>
</dbReference>
<accession>H1Q555</accession>
<dbReference type="PANTHER" id="PTHR45661">
    <property type="entry name" value="SURFACE ANTIGEN"/>
    <property type="match status" value="1"/>
</dbReference>
<evidence type="ECO:0000313" key="2">
    <source>
        <dbReference type="Proteomes" id="UP000016023"/>
    </source>
</evidence>
<dbReference type="AlphaFoldDB" id="H1Q555"/>
<comment type="caution">
    <text evidence="1">The sequence shown here is derived from an EMBL/GenBank/DDBJ whole genome shotgun (WGS) entry which is preliminary data.</text>
</comment>
<protein>
    <recommendedName>
        <fullName evidence="3">Ig-like domain-containing protein</fullName>
    </recommendedName>
</protein>
<evidence type="ECO:0000313" key="1">
    <source>
        <dbReference type="EMBL" id="EHO66033.1"/>
    </source>
</evidence>
<sequence>MVLVTNLVCAMAQKTGNTGPLTWSYNEDSKELKISGKGDMPNYDFDTSPWKEYKEQIELITIGDDVTAIGNNAFCNCFAITEINIPSKVTRIGESAFTYCISLEKVVIPGSVRIIDYGAFEDCEHLTTLTLSNGLESIEGFAFKGCNSIESLVIPRTVTNIGRWSFSGCETIQTLKIPGSVKTIGDNAFSTCINLVSLELPEGLETIDEAAFNGCEKLPTVLIPASTTTLGGGVFADCKGMTQIKVAQGNPSYIVENDILYDINKRHLVQYPAGKTDATFTIPSNVEAIDKFAFCGNEHLTSVTIHPQLESIGYFSFARCNGISTFNVPAKTQDIGESAFHDCISLTAINIDKDNPNYVSIDGVLYDKSKYVLMQYPTGKTDATYVAPSTLKILGNYAFFSNSNITSIDLPDGLTRVGDFAFGWCRNLGTLTVRVTEPEDIEVGLIPFFRGSGAVTCTLRVPQGSKEKYESVQAWADFAPNIEELESTGIEHINGTQSSIPNSRTYDLRGILMNPSFDQLQKGIYIVDGKKIIKR</sequence>
<keyword evidence="2" id="KW-1185">Reference proteome</keyword>
<organism evidence="1 2">
    <name type="scientific">Prevotella micans F0438</name>
    <dbReference type="NCBI Taxonomy" id="883158"/>
    <lineage>
        <taxon>Bacteria</taxon>
        <taxon>Pseudomonadati</taxon>
        <taxon>Bacteroidota</taxon>
        <taxon>Bacteroidia</taxon>
        <taxon>Bacteroidales</taxon>
        <taxon>Prevotellaceae</taxon>
        <taxon>Prevotella</taxon>
    </lineage>
</organism>
<dbReference type="PATRIC" id="fig|883158.3.peg.2045"/>
<dbReference type="EMBL" id="AGWK01000059">
    <property type="protein sequence ID" value="EHO66033.1"/>
    <property type="molecule type" value="Genomic_DNA"/>
</dbReference>
<dbReference type="HOGENOM" id="CLU_028334_3_0_10"/>
<dbReference type="STRING" id="883158.HMPREF9140_02043"/>
<dbReference type="InterPro" id="IPR026906">
    <property type="entry name" value="LRR_5"/>
</dbReference>
<evidence type="ECO:0008006" key="3">
    <source>
        <dbReference type="Google" id="ProtNLM"/>
    </source>
</evidence>
<proteinExistence type="predicted"/>
<dbReference type="eggNOG" id="COG5492">
    <property type="taxonomic scope" value="Bacteria"/>
</dbReference>
<gene>
    <name evidence="1" type="ORF">HMPREF9140_02043</name>
</gene>
<dbReference type="Proteomes" id="UP000016023">
    <property type="component" value="Unassembled WGS sequence"/>
</dbReference>
<reference evidence="1 2" key="1">
    <citation type="submission" date="2011-12" db="EMBL/GenBank/DDBJ databases">
        <title>The Genome Sequence of Prevotella micans F0438.</title>
        <authorList>
            <consortium name="The Broad Institute Genome Sequencing Platform"/>
            <person name="Earl A."/>
            <person name="Ward D."/>
            <person name="Feldgarden M."/>
            <person name="Gevers D."/>
            <person name="Izard J."/>
            <person name="Baranova O.V."/>
            <person name="Blanton J.M."/>
            <person name="Wade W.G."/>
            <person name="Dewhirst F.E."/>
            <person name="Young S.K."/>
            <person name="Zeng Q."/>
            <person name="Gargeya S."/>
            <person name="Fitzgerald M."/>
            <person name="Haas B."/>
            <person name="Abouelleil A."/>
            <person name="Alvarado L."/>
            <person name="Arachchi H.M."/>
            <person name="Berlin A."/>
            <person name="Chapman S.B."/>
            <person name="Gearin G."/>
            <person name="Goldberg J."/>
            <person name="Griggs A."/>
            <person name="Gujja S."/>
            <person name="Hansen M."/>
            <person name="Heiman D."/>
            <person name="Howarth C."/>
            <person name="Larimer J."/>
            <person name="Lui A."/>
            <person name="MacDonald P.J.P."/>
            <person name="McCowen C."/>
            <person name="Montmayeur A."/>
            <person name="Murphy C."/>
            <person name="Neiman D."/>
            <person name="Pearson M."/>
            <person name="Priest M."/>
            <person name="Roberts A."/>
            <person name="Saif S."/>
            <person name="Shea T."/>
            <person name="Sisk P."/>
            <person name="Stolte C."/>
            <person name="Sykes S."/>
            <person name="Wortman J."/>
            <person name="Nusbaum C."/>
            <person name="Birren B."/>
        </authorList>
    </citation>
    <scope>NUCLEOTIDE SEQUENCE [LARGE SCALE GENOMIC DNA]</scope>
    <source>
        <strain evidence="1 2">F0438</strain>
    </source>
</reference>
<dbReference type="InterPro" id="IPR053139">
    <property type="entry name" value="Surface_bspA-like"/>
</dbReference>
<name>H1Q555_9BACT</name>
<dbReference type="Gene3D" id="3.80.10.10">
    <property type="entry name" value="Ribonuclease Inhibitor"/>
    <property type="match status" value="3"/>
</dbReference>
<dbReference type="Pfam" id="PF13306">
    <property type="entry name" value="LRR_5"/>
    <property type="match status" value="3"/>
</dbReference>
<dbReference type="PANTHER" id="PTHR45661:SF3">
    <property type="entry name" value="IG-LIKE DOMAIN-CONTAINING PROTEIN"/>
    <property type="match status" value="1"/>
</dbReference>